<dbReference type="Proteomes" id="UP000515152">
    <property type="component" value="Unplaced"/>
</dbReference>
<feature type="compositionally biased region" description="Low complexity" evidence="1">
    <location>
        <begin position="153"/>
        <end position="168"/>
    </location>
</feature>
<dbReference type="OrthoDB" id="72772at2759"/>
<gene>
    <name evidence="3" type="primary">LOC122132010</name>
</gene>
<feature type="compositionally biased region" description="Polar residues" evidence="1">
    <location>
        <begin position="182"/>
        <end position="192"/>
    </location>
</feature>
<reference evidence="3" key="1">
    <citation type="submission" date="2025-08" db="UniProtKB">
        <authorList>
            <consortium name="RefSeq"/>
        </authorList>
    </citation>
    <scope>IDENTIFICATION</scope>
</reference>
<feature type="non-terminal residue" evidence="3">
    <location>
        <position position="1"/>
    </location>
</feature>
<dbReference type="AlphaFoldDB" id="A0A8M1KFL9"/>
<evidence type="ECO:0000256" key="1">
    <source>
        <dbReference type="SAM" id="MobiDB-lite"/>
    </source>
</evidence>
<evidence type="ECO:0000313" key="3">
    <source>
        <dbReference type="RefSeq" id="XP_042562692.1"/>
    </source>
</evidence>
<keyword evidence="2" id="KW-1185">Reference proteome</keyword>
<feature type="region of interest" description="Disordered" evidence="1">
    <location>
        <begin position="51"/>
        <end position="194"/>
    </location>
</feature>
<dbReference type="GeneID" id="122132010"/>
<dbReference type="RefSeq" id="XP_042562692.1">
    <property type="nucleotide sequence ID" value="XM_042706758.1"/>
</dbReference>
<feature type="compositionally biased region" description="Low complexity" evidence="1">
    <location>
        <begin position="125"/>
        <end position="138"/>
    </location>
</feature>
<accession>A0A8M1KFL9</accession>
<proteinExistence type="predicted"/>
<protein>
    <submittedName>
        <fullName evidence="3">UV radiation resistance-associated gene protein-like</fullName>
    </submittedName>
</protein>
<name>A0A8M1KFL9_CLUHA</name>
<evidence type="ECO:0000313" key="2">
    <source>
        <dbReference type="Proteomes" id="UP000515152"/>
    </source>
</evidence>
<organism evidence="2 3">
    <name type="scientific">Clupea harengus</name>
    <name type="common">Atlantic herring</name>
    <dbReference type="NCBI Taxonomy" id="7950"/>
    <lineage>
        <taxon>Eukaryota</taxon>
        <taxon>Metazoa</taxon>
        <taxon>Chordata</taxon>
        <taxon>Craniata</taxon>
        <taxon>Vertebrata</taxon>
        <taxon>Euteleostomi</taxon>
        <taxon>Actinopterygii</taxon>
        <taxon>Neopterygii</taxon>
        <taxon>Teleostei</taxon>
        <taxon>Clupei</taxon>
        <taxon>Clupeiformes</taxon>
        <taxon>Clupeoidei</taxon>
        <taxon>Clupeidae</taxon>
        <taxon>Clupea</taxon>
    </lineage>
</organism>
<dbReference type="KEGG" id="char:122132010"/>
<sequence>LRYQHGLSTPDLRQTLPNLKNFMEHGLLVRCDWYQGSSSLPVPIKSQLSVSAASDMPSPPHMGSPERVLRKRASSEADKPTQQTPPPSYSTAMAQPASPIPLTVSSSEEPDQDISPSQEPAVDLVETPEVQTTTTPPAESEPEPAELERSRSQSESAASDSTVATATAHQHQGDMAPEETEVSQQPQHQGAMNGSALLGDGLAVAPVAAAAPVTVMGAEVCCSVERAEEIMGTEALGMGMSMGLGAGGRMLEVEHAVAVECDDQVLGELDTAGLEEFSRRIYALNENMPSFRRPRKGSDK</sequence>